<evidence type="ECO:0000313" key="5">
    <source>
        <dbReference type="EMBL" id="MFD2158664.1"/>
    </source>
</evidence>
<keyword evidence="2" id="KW-0732">Signal</keyword>
<feature type="domain" description="NodB homology" evidence="4">
    <location>
        <begin position="139"/>
        <end position="368"/>
    </location>
</feature>
<protein>
    <submittedName>
        <fullName evidence="5">Polysaccharide deacetylase family protein</fullName>
        <ecNumber evidence="5">3.-.-.-</ecNumber>
    </submittedName>
</protein>
<gene>
    <name evidence="5" type="ORF">ACFSW8_07135</name>
</gene>
<evidence type="ECO:0000313" key="6">
    <source>
        <dbReference type="Proteomes" id="UP001597389"/>
    </source>
</evidence>
<reference evidence="6" key="1">
    <citation type="journal article" date="2019" name="Int. J. Syst. Evol. Microbiol.">
        <title>The Global Catalogue of Microorganisms (GCM) 10K type strain sequencing project: providing services to taxonomists for standard genome sequencing and annotation.</title>
        <authorList>
            <consortium name="The Broad Institute Genomics Platform"/>
            <consortium name="The Broad Institute Genome Sequencing Center for Infectious Disease"/>
            <person name="Wu L."/>
            <person name="Ma J."/>
        </authorList>
    </citation>
    <scope>NUCLEOTIDE SEQUENCE [LARGE SCALE GENOMIC DNA]</scope>
    <source>
        <strain evidence="6">CCUG 57942</strain>
    </source>
</reference>
<dbReference type="Gene3D" id="3.20.20.370">
    <property type="entry name" value="Glycoside hydrolase/deacetylase"/>
    <property type="match status" value="1"/>
</dbReference>
<dbReference type="EMBL" id="JBHUJB010000031">
    <property type="protein sequence ID" value="MFD2158664.1"/>
    <property type="molecule type" value="Genomic_DNA"/>
</dbReference>
<keyword evidence="5" id="KW-0378">Hydrolase</keyword>
<proteinExistence type="predicted"/>
<dbReference type="PROSITE" id="PS51677">
    <property type="entry name" value="NODB"/>
    <property type="match status" value="1"/>
</dbReference>
<sequence length="445" mass="49532">MHSKHCSQNFKLSSYQDLQATLAAYSRPILKTTSLLATLLTCALTWALQAQAPLTADDSQKAVADAVNPPTLVQTTKDTSLVSVLGYHEFTEDQEATEMRLPTDKFRKQMQALKDLKYTVISLEEFLAWKNGTLKLPERSVLITIDDGWKSVYTHAFPILKEFEYPFTLFLYKNYVDGGGKALSSDMIKEMMQHGASIGSHSVSHPYPSTVKKNIKLGTEAYSAFLNTEFGESKSFLEDKFDKSIETYAYPGGFHTPEMFDIAKQKGYACLFTVLPGKVSKTSENMTLPRYIILGTHDSIFENATRFPATANSTASLGAIVQSTPFPVTPTAGSTISNRMPTISVDFSSLDNIDPDSVVMRVSGFGKVPLSIQPNRKIFSWKVNRRLRKPTCDITVSWKLLDADTYEKPMRWTFIVDRNAAYIPTTAPSLPKAKTPDTEPTISSE</sequence>
<dbReference type="EC" id="3.-.-.-" evidence="5"/>
<dbReference type="InterPro" id="IPR011330">
    <property type="entry name" value="Glyco_hydro/deAcase_b/a-brl"/>
</dbReference>
<dbReference type="InterPro" id="IPR002509">
    <property type="entry name" value="NODB_dom"/>
</dbReference>
<dbReference type="GO" id="GO:0016787">
    <property type="term" value="F:hydrolase activity"/>
    <property type="evidence" value="ECO:0007669"/>
    <property type="project" value="UniProtKB-KW"/>
</dbReference>
<evidence type="ECO:0000259" key="4">
    <source>
        <dbReference type="PROSITE" id="PS51677"/>
    </source>
</evidence>
<dbReference type="PANTHER" id="PTHR34216:SF3">
    <property type="entry name" value="POLY-BETA-1,6-N-ACETYL-D-GLUCOSAMINE N-DEACETYLASE"/>
    <property type="match status" value="1"/>
</dbReference>
<comment type="caution">
    <text evidence="5">The sequence shown here is derived from an EMBL/GenBank/DDBJ whole genome shotgun (WGS) entry which is preliminary data.</text>
</comment>
<evidence type="ECO:0000256" key="1">
    <source>
        <dbReference type="ARBA" id="ARBA00004613"/>
    </source>
</evidence>
<dbReference type="SUPFAM" id="SSF88713">
    <property type="entry name" value="Glycoside hydrolase/deacetylase"/>
    <property type="match status" value="1"/>
</dbReference>
<accession>A0ABW4Z9V6</accession>
<dbReference type="PANTHER" id="PTHR34216">
    <property type="match status" value="1"/>
</dbReference>
<organism evidence="5 6">
    <name type="scientific">Rubritalea tangerina</name>
    <dbReference type="NCBI Taxonomy" id="430798"/>
    <lineage>
        <taxon>Bacteria</taxon>
        <taxon>Pseudomonadati</taxon>
        <taxon>Verrucomicrobiota</taxon>
        <taxon>Verrucomicrobiia</taxon>
        <taxon>Verrucomicrobiales</taxon>
        <taxon>Rubritaleaceae</taxon>
        <taxon>Rubritalea</taxon>
    </lineage>
</organism>
<comment type="subcellular location">
    <subcellularLocation>
        <location evidence="1">Secreted</location>
    </subcellularLocation>
</comment>
<dbReference type="InterPro" id="IPR051398">
    <property type="entry name" value="Polysacch_Deacetylase"/>
</dbReference>
<dbReference type="Pfam" id="PF01522">
    <property type="entry name" value="Polysacc_deac_1"/>
    <property type="match status" value="1"/>
</dbReference>
<keyword evidence="6" id="KW-1185">Reference proteome</keyword>
<evidence type="ECO:0000256" key="2">
    <source>
        <dbReference type="ARBA" id="ARBA00022729"/>
    </source>
</evidence>
<name>A0ABW4Z9V6_9BACT</name>
<dbReference type="RefSeq" id="WP_377177820.1">
    <property type="nucleotide sequence ID" value="NZ_JBHUJB010000031.1"/>
</dbReference>
<dbReference type="Proteomes" id="UP001597389">
    <property type="component" value="Unassembled WGS sequence"/>
</dbReference>
<feature type="region of interest" description="Disordered" evidence="3">
    <location>
        <begin position="426"/>
        <end position="445"/>
    </location>
</feature>
<evidence type="ECO:0000256" key="3">
    <source>
        <dbReference type="SAM" id="MobiDB-lite"/>
    </source>
</evidence>
<dbReference type="CDD" id="cd10973">
    <property type="entry name" value="CE4_DAC_u4_5s"/>
    <property type="match status" value="1"/>
</dbReference>